<accession>A0A1F8BKU6</accession>
<name>A0A1F8BKU6_9BACT</name>
<dbReference type="Pfam" id="PF10049">
    <property type="entry name" value="DUF2283"/>
    <property type="match status" value="1"/>
</dbReference>
<evidence type="ECO:0000313" key="1">
    <source>
        <dbReference type="EMBL" id="OGM64642.1"/>
    </source>
</evidence>
<protein>
    <recommendedName>
        <fullName evidence="3">DUF2283 domain-containing protein</fullName>
    </recommendedName>
</protein>
<evidence type="ECO:0000313" key="2">
    <source>
        <dbReference type="Proteomes" id="UP000176725"/>
    </source>
</evidence>
<dbReference type="AlphaFoldDB" id="A0A1F8BKU6"/>
<dbReference type="PANTHER" id="PTHR37029">
    <property type="entry name" value="SSR1768 PROTEIN"/>
    <property type="match status" value="1"/>
</dbReference>
<organism evidence="1 2">
    <name type="scientific">Candidatus Woesebacteria bacterium RIFCSPLOWO2_01_FULL_39_25</name>
    <dbReference type="NCBI Taxonomy" id="1802521"/>
    <lineage>
        <taxon>Bacteria</taxon>
        <taxon>Candidatus Woeseibacteriota</taxon>
    </lineage>
</organism>
<dbReference type="EMBL" id="MGHH01000008">
    <property type="protein sequence ID" value="OGM64642.1"/>
    <property type="molecule type" value="Genomic_DNA"/>
</dbReference>
<dbReference type="InterPro" id="IPR019270">
    <property type="entry name" value="DUF2283"/>
</dbReference>
<comment type="caution">
    <text evidence="1">The sequence shown here is derived from an EMBL/GenBank/DDBJ whole genome shotgun (WGS) entry which is preliminary data.</text>
</comment>
<proteinExistence type="predicted"/>
<dbReference type="PANTHER" id="PTHR37029:SF1">
    <property type="entry name" value="SSR1768 PROTEIN"/>
    <property type="match status" value="1"/>
</dbReference>
<dbReference type="STRING" id="1802521.A2893_06470"/>
<evidence type="ECO:0008006" key="3">
    <source>
        <dbReference type="Google" id="ProtNLM"/>
    </source>
</evidence>
<gene>
    <name evidence="1" type="ORF">A2893_06470</name>
</gene>
<sequence>MPVNFSGHAIKQLKRRNISQKTVTETIDNPEKIIMKIQYDKKEDAVYLELAKGKYSRTRKVTDTVLVDEDAKGKILGIEILDVKKNIKAFDPKKTKFEIQSA</sequence>
<dbReference type="Proteomes" id="UP000176725">
    <property type="component" value="Unassembled WGS sequence"/>
</dbReference>
<reference evidence="1 2" key="1">
    <citation type="journal article" date="2016" name="Nat. Commun.">
        <title>Thousands of microbial genomes shed light on interconnected biogeochemical processes in an aquifer system.</title>
        <authorList>
            <person name="Anantharaman K."/>
            <person name="Brown C.T."/>
            <person name="Hug L.A."/>
            <person name="Sharon I."/>
            <person name="Castelle C.J."/>
            <person name="Probst A.J."/>
            <person name="Thomas B.C."/>
            <person name="Singh A."/>
            <person name="Wilkins M.J."/>
            <person name="Karaoz U."/>
            <person name="Brodie E.L."/>
            <person name="Williams K.H."/>
            <person name="Hubbard S.S."/>
            <person name="Banfield J.F."/>
        </authorList>
    </citation>
    <scope>NUCLEOTIDE SEQUENCE [LARGE SCALE GENOMIC DNA]</scope>
</reference>